<dbReference type="PANTHER" id="PTHR31325">
    <property type="entry name" value="OS01G0798800 PROTEIN-RELATED"/>
    <property type="match status" value="1"/>
</dbReference>
<dbReference type="EMBL" id="JAGFBR010000016">
    <property type="protein sequence ID" value="KAH0453508.1"/>
    <property type="molecule type" value="Genomic_DNA"/>
</dbReference>
<keyword evidence="1" id="KW-0812">Transmembrane</keyword>
<dbReference type="Proteomes" id="UP000775213">
    <property type="component" value="Unassembled WGS sequence"/>
</dbReference>
<dbReference type="Pfam" id="PF04578">
    <property type="entry name" value="DUF594"/>
    <property type="match status" value="1"/>
</dbReference>
<sequence>MEIPLKYKQLWNNWDVRVLILLSLSIQIILILLGRLRRTSTSRWIRMVVWASYLLADRVAEFVLGQLSSSMDDSSSSNVIIAFWAPFLILHLGGPDTITAYSREDNELWARHLLGLGYELFIAFYVLFRSLPNTRLLIPTLLIFLVAIIKYVERSYSLYKASVKGIQSSISSFNITPPTEDLNALSQAFWLYSATKPAFIDATPYSQHYFQTSDIVMEMSVKNVLMAMRKELSFAYDEFYTKSIVNHSILGYVLRVLCSTCIFLAFSLFVLEPKDDFHNLDVAITYVLLATSICLDFMAATMLMFSDRMIISLHNVKKLSNWSVLLAEYIVRIKKACYKRKYWSIKLPQLNLLINCLLISSPNKTLQKRMMSWVAKKLSFVEETKLYQMSDHKKESYTLQTMRPVHATQEVLEFIISHLKDRMSLSVENFNKPAGLNALEQLTTITNLDAKPFFESFELLSFDLQVLLWHITTELCFHWNPESPHPLYAHRIDMGNRSKVVKSSKMETCMYLSNYMVHIVLIQSDMMSFAGVNINVLFGETIREMVKFICNNYPGNQLLRPNEKVEEVCMKMMIGTQIDLLDTVSLFDIARVLAHLMVFCSEEERWKVIATAWVELLQKGAMRSNGNIHMKQLSRGDELLTFIWLLNKHIHVDFWNDPLAYGGFTTWPSTAEFRSNVVTLHVNSKILYNREFDIIAAIFRITNIILHSMTTTFILSPKLQQVWQKY</sequence>
<name>A0AAV7GCR4_DENCH</name>
<evidence type="ECO:0000256" key="1">
    <source>
        <dbReference type="SAM" id="Phobius"/>
    </source>
</evidence>
<dbReference type="AlphaFoldDB" id="A0AAV7GCR4"/>
<dbReference type="InterPro" id="IPR007658">
    <property type="entry name" value="DUF594"/>
</dbReference>
<protein>
    <recommendedName>
        <fullName evidence="2">DUF4220 domain-containing protein</fullName>
    </recommendedName>
</protein>
<keyword evidence="1" id="KW-1133">Transmembrane helix</keyword>
<evidence type="ECO:0000259" key="2">
    <source>
        <dbReference type="Pfam" id="PF13968"/>
    </source>
</evidence>
<feature type="transmembrane region" description="Helical" evidence="1">
    <location>
        <begin position="108"/>
        <end position="128"/>
    </location>
</feature>
<evidence type="ECO:0000313" key="3">
    <source>
        <dbReference type="EMBL" id="KAH0453508.1"/>
    </source>
</evidence>
<proteinExistence type="predicted"/>
<feature type="transmembrane region" description="Helical" evidence="1">
    <location>
        <begin position="134"/>
        <end position="152"/>
    </location>
</feature>
<keyword evidence="1" id="KW-0472">Membrane</keyword>
<feature type="transmembrane region" description="Helical" evidence="1">
    <location>
        <begin position="283"/>
        <end position="305"/>
    </location>
</feature>
<feature type="domain" description="DUF4220" evidence="2">
    <location>
        <begin position="50"/>
        <end position="353"/>
    </location>
</feature>
<keyword evidence="4" id="KW-1185">Reference proteome</keyword>
<comment type="caution">
    <text evidence="3">The sequence shown here is derived from an EMBL/GenBank/DDBJ whole genome shotgun (WGS) entry which is preliminary data.</text>
</comment>
<feature type="transmembrane region" description="Helical" evidence="1">
    <location>
        <begin position="252"/>
        <end position="271"/>
    </location>
</feature>
<evidence type="ECO:0000313" key="4">
    <source>
        <dbReference type="Proteomes" id="UP000775213"/>
    </source>
</evidence>
<gene>
    <name evidence="3" type="ORF">IEQ34_017832</name>
</gene>
<organism evidence="3 4">
    <name type="scientific">Dendrobium chrysotoxum</name>
    <name type="common">Orchid</name>
    <dbReference type="NCBI Taxonomy" id="161865"/>
    <lineage>
        <taxon>Eukaryota</taxon>
        <taxon>Viridiplantae</taxon>
        <taxon>Streptophyta</taxon>
        <taxon>Embryophyta</taxon>
        <taxon>Tracheophyta</taxon>
        <taxon>Spermatophyta</taxon>
        <taxon>Magnoliopsida</taxon>
        <taxon>Liliopsida</taxon>
        <taxon>Asparagales</taxon>
        <taxon>Orchidaceae</taxon>
        <taxon>Epidendroideae</taxon>
        <taxon>Malaxideae</taxon>
        <taxon>Dendrobiinae</taxon>
        <taxon>Dendrobium</taxon>
    </lineage>
</organism>
<dbReference type="Pfam" id="PF13968">
    <property type="entry name" value="DUF4220"/>
    <property type="match status" value="1"/>
</dbReference>
<accession>A0AAV7GCR4</accession>
<dbReference type="InterPro" id="IPR025315">
    <property type="entry name" value="DUF4220"/>
</dbReference>
<reference evidence="3 4" key="1">
    <citation type="journal article" date="2021" name="Hortic Res">
        <title>Chromosome-scale assembly of the Dendrobium chrysotoxum genome enhances the understanding of orchid evolution.</title>
        <authorList>
            <person name="Zhang Y."/>
            <person name="Zhang G.Q."/>
            <person name="Zhang D."/>
            <person name="Liu X.D."/>
            <person name="Xu X.Y."/>
            <person name="Sun W.H."/>
            <person name="Yu X."/>
            <person name="Zhu X."/>
            <person name="Wang Z.W."/>
            <person name="Zhao X."/>
            <person name="Zhong W.Y."/>
            <person name="Chen H."/>
            <person name="Yin W.L."/>
            <person name="Huang T."/>
            <person name="Niu S.C."/>
            <person name="Liu Z.J."/>
        </authorList>
    </citation>
    <scope>NUCLEOTIDE SEQUENCE [LARGE SCALE GENOMIC DNA]</scope>
    <source>
        <strain evidence="3">Lindl</strain>
    </source>
</reference>
<feature type="transmembrane region" description="Helical" evidence="1">
    <location>
        <begin position="16"/>
        <end position="36"/>
    </location>
</feature>
<feature type="transmembrane region" description="Helical" evidence="1">
    <location>
        <begin position="79"/>
        <end position="101"/>
    </location>
</feature>